<dbReference type="Proteomes" id="UP001279734">
    <property type="component" value="Unassembled WGS sequence"/>
</dbReference>
<comment type="caution">
    <text evidence="1">The sequence shown here is derived from an EMBL/GenBank/DDBJ whole genome shotgun (WGS) entry which is preliminary data.</text>
</comment>
<dbReference type="PANTHER" id="PTHR47583">
    <property type="entry name" value="ADENINE NUCLEOTIDE ALPHA HYDROLASES-LIKE SUPERFAMILY PROTEIN"/>
    <property type="match status" value="1"/>
</dbReference>
<evidence type="ECO:0000313" key="1">
    <source>
        <dbReference type="EMBL" id="GMH02770.1"/>
    </source>
</evidence>
<dbReference type="AlphaFoldDB" id="A0AAD3S1R4"/>
<protein>
    <submittedName>
        <fullName evidence="1">Uncharacterized protein</fullName>
    </submittedName>
</protein>
<proteinExistence type="predicted"/>
<name>A0AAD3S1R4_NEPGR</name>
<gene>
    <name evidence="1" type="ORF">Nepgr_004609</name>
</gene>
<keyword evidence="2" id="KW-1185">Reference proteome</keyword>
<organism evidence="1 2">
    <name type="scientific">Nepenthes gracilis</name>
    <name type="common">Slender pitcher plant</name>
    <dbReference type="NCBI Taxonomy" id="150966"/>
    <lineage>
        <taxon>Eukaryota</taxon>
        <taxon>Viridiplantae</taxon>
        <taxon>Streptophyta</taxon>
        <taxon>Embryophyta</taxon>
        <taxon>Tracheophyta</taxon>
        <taxon>Spermatophyta</taxon>
        <taxon>Magnoliopsida</taxon>
        <taxon>eudicotyledons</taxon>
        <taxon>Gunneridae</taxon>
        <taxon>Pentapetalae</taxon>
        <taxon>Caryophyllales</taxon>
        <taxon>Nepenthaceae</taxon>
        <taxon>Nepenthes</taxon>
    </lineage>
</organism>
<dbReference type="PANTHER" id="PTHR47583:SF1">
    <property type="entry name" value="ADENINE NUCLEOTIDE ALPHA HYDROLASES-LIKE SUPERFAMILY PROTEIN"/>
    <property type="match status" value="1"/>
</dbReference>
<accession>A0AAD3S1R4</accession>
<evidence type="ECO:0000313" key="2">
    <source>
        <dbReference type="Proteomes" id="UP001279734"/>
    </source>
</evidence>
<dbReference type="EMBL" id="BSYO01000004">
    <property type="protein sequence ID" value="GMH02770.1"/>
    <property type="molecule type" value="Genomic_DNA"/>
</dbReference>
<sequence length="74" mass="8557">MLTMQEEYTWREVKLPSLIQIVRERVPERETGERRRGRDILVAADHGSNCKHAFDWALVHLNLIKAGLGSSLEE</sequence>
<reference evidence="1" key="1">
    <citation type="submission" date="2023-05" db="EMBL/GenBank/DDBJ databases">
        <title>Nepenthes gracilis genome sequencing.</title>
        <authorList>
            <person name="Fukushima K."/>
        </authorList>
    </citation>
    <scope>NUCLEOTIDE SEQUENCE</scope>
    <source>
        <strain evidence="1">SING2019-196</strain>
    </source>
</reference>